<comment type="caution">
    <text evidence="1">The sequence shown here is derived from an EMBL/GenBank/DDBJ whole genome shotgun (WGS) entry which is preliminary data.</text>
</comment>
<dbReference type="EMBL" id="JANPWB010000010">
    <property type="protein sequence ID" value="KAJ1135760.1"/>
    <property type="molecule type" value="Genomic_DNA"/>
</dbReference>
<reference evidence="1" key="1">
    <citation type="journal article" date="2022" name="bioRxiv">
        <title>Sequencing and chromosome-scale assembly of the giantPleurodeles waltlgenome.</title>
        <authorList>
            <person name="Brown T."/>
            <person name="Elewa A."/>
            <person name="Iarovenko S."/>
            <person name="Subramanian E."/>
            <person name="Araus A.J."/>
            <person name="Petzold A."/>
            <person name="Susuki M."/>
            <person name="Suzuki K.-i.T."/>
            <person name="Hayashi T."/>
            <person name="Toyoda A."/>
            <person name="Oliveira C."/>
            <person name="Osipova E."/>
            <person name="Leigh N.D."/>
            <person name="Simon A."/>
            <person name="Yun M.H."/>
        </authorList>
    </citation>
    <scope>NUCLEOTIDE SEQUENCE</scope>
    <source>
        <strain evidence="1">20211129_DDA</strain>
        <tissue evidence="1">Liver</tissue>
    </source>
</reference>
<dbReference type="GO" id="GO:0030855">
    <property type="term" value="P:epithelial cell differentiation"/>
    <property type="evidence" value="ECO:0007669"/>
    <property type="project" value="TreeGrafter"/>
</dbReference>
<accession>A0AAV7Q949</accession>
<dbReference type="GO" id="GO:0005198">
    <property type="term" value="F:structural molecule activity"/>
    <property type="evidence" value="ECO:0007669"/>
    <property type="project" value="InterPro"/>
</dbReference>
<dbReference type="GO" id="GO:0005856">
    <property type="term" value="C:cytoskeleton"/>
    <property type="evidence" value="ECO:0007669"/>
    <property type="project" value="TreeGrafter"/>
</dbReference>
<dbReference type="PANTHER" id="PTHR23239">
    <property type="entry name" value="INTERMEDIATE FILAMENT"/>
    <property type="match status" value="1"/>
</dbReference>
<dbReference type="GO" id="GO:0045109">
    <property type="term" value="P:intermediate filament organization"/>
    <property type="evidence" value="ECO:0007669"/>
    <property type="project" value="TreeGrafter"/>
</dbReference>
<keyword evidence="2" id="KW-1185">Reference proteome</keyword>
<name>A0AAV7Q949_PLEWA</name>
<proteinExistence type="predicted"/>
<protein>
    <recommendedName>
        <fullName evidence="3">IF rod domain-containing protein</fullName>
    </recommendedName>
</protein>
<sequence length="188" mass="19262">MQAYRFPVYYQYQVHLKPRALSPAAIMKKSFSSTSANKGESFSISRGVDSSGEAGLGVVSFDGGAGAGREGASFDGGAGAGFGGTSFISGVGFGGGFGGAAGGGSSSFSFSAGSGEGDILGSGGEDQATQNLMAAYLDKVRALEDANTELQIKICDWYDKHKSSSSMCGNNYSNNYDTIDDLLSKERG</sequence>
<dbReference type="AlphaFoldDB" id="A0AAV7Q949"/>
<evidence type="ECO:0008006" key="3">
    <source>
        <dbReference type="Google" id="ProtNLM"/>
    </source>
</evidence>
<evidence type="ECO:0000313" key="1">
    <source>
        <dbReference type="EMBL" id="KAJ1135760.1"/>
    </source>
</evidence>
<dbReference type="InterPro" id="IPR002957">
    <property type="entry name" value="Keratin_I"/>
</dbReference>
<dbReference type="PANTHER" id="PTHR23239:SF207">
    <property type="entry name" value="KERATIN, TYPE I CYTOSKELETAL 24"/>
    <property type="match status" value="1"/>
</dbReference>
<gene>
    <name evidence="1" type="ORF">NDU88_002191</name>
</gene>
<dbReference type="Proteomes" id="UP001066276">
    <property type="component" value="Chromosome 6"/>
</dbReference>
<organism evidence="1 2">
    <name type="scientific">Pleurodeles waltl</name>
    <name type="common">Iberian ribbed newt</name>
    <dbReference type="NCBI Taxonomy" id="8319"/>
    <lineage>
        <taxon>Eukaryota</taxon>
        <taxon>Metazoa</taxon>
        <taxon>Chordata</taxon>
        <taxon>Craniata</taxon>
        <taxon>Vertebrata</taxon>
        <taxon>Euteleostomi</taxon>
        <taxon>Amphibia</taxon>
        <taxon>Batrachia</taxon>
        <taxon>Caudata</taxon>
        <taxon>Salamandroidea</taxon>
        <taxon>Salamandridae</taxon>
        <taxon>Pleurodelinae</taxon>
        <taxon>Pleurodeles</taxon>
    </lineage>
</organism>
<evidence type="ECO:0000313" key="2">
    <source>
        <dbReference type="Proteomes" id="UP001066276"/>
    </source>
</evidence>